<organism evidence="2 3">
    <name type="scientific">Funneliformis mosseae</name>
    <name type="common">Endomycorrhizal fungus</name>
    <name type="synonym">Glomus mosseae</name>
    <dbReference type="NCBI Taxonomy" id="27381"/>
    <lineage>
        <taxon>Eukaryota</taxon>
        <taxon>Fungi</taxon>
        <taxon>Fungi incertae sedis</taxon>
        <taxon>Mucoromycota</taxon>
        <taxon>Glomeromycotina</taxon>
        <taxon>Glomeromycetes</taxon>
        <taxon>Glomerales</taxon>
        <taxon>Glomeraceae</taxon>
        <taxon>Funneliformis</taxon>
    </lineage>
</organism>
<feature type="region of interest" description="Disordered" evidence="1">
    <location>
        <begin position="181"/>
        <end position="217"/>
    </location>
</feature>
<protein>
    <submittedName>
        <fullName evidence="2">1428_t:CDS:1</fullName>
    </submittedName>
</protein>
<feature type="compositionally biased region" description="Basic and acidic residues" evidence="1">
    <location>
        <begin position="197"/>
        <end position="207"/>
    </location>
</feature>
<accession>A0A9N9HXV0</accession>
<comment type="caution">
    <text evidence="2">The sequence shown here is derived from an EMBL/GenBank/DDBJ whole genome shotgun (WGS) entry which is preliminary data.</text>
</comment>
<evidence type="ECO:0000313" key="3">
    <source>
        <dbReference type="Proteomes" id="UP000789375"/>
    </source>
</evidence>
<evidence type="ECO:0000313" key="2">
    <source>
        <dbReference type="EMBL" id="CAG8712220.1"/>
    </source>
</evidence>
<reference evidence="2" key="1">
    <citation type="submission" date="2021-06" db="EMBL/GenBank/DDBJ databases">
        <authorList>
            <person name="Kallberg Y."/>
            <person name="Tangrot J."/>
            <person name="Rosling A."/>
        </authorList>
    </citation>
    <scope>NUCLEOTIDE SEQUENCE</scope>
    <source>
        <strain evidence="2">87-6 pot B 2015</strain>
    </source>
</reference>
<dbReference type="EMBL" id="CAJVPP010010898">
    <property type="protein sequence ID" value="CAG8712220.1"/>
    <property type="molecule type" value="Genomic_DNA"/>
</dbReference>
<keyword evidence="3" id="KW-1185">Reference proteome</keyword>
<proteinExistence type="predicted"/>
<dbReference type="AlphaFoldDB" id="A0A9N9HXV0"/>
<sequence>NNVRARLKKFAYKIIFYDALQIPEEVDIQGSVLCGVCRDEINPQISEPITILICGTYSIAIVLNKKNTTFFLLAYLAHQAGLFGGFNGEERFSETQSNENEGRSHDIFNLVIPEEILQSHCIIPENQLNNSAPSSSNIDDSVIFPDPSLNHVPGSNTNHISGSCRPHRRRYVHDSAYRYRGSRNHQSDHVDDDIHEEMDLPGDHVNDDVPNLDEETDLPDDHVHEEMDSPDVDNFNEQHDNELKNNHEDINNKKELIVEKDESTSVSTEDMDIDIELDQSSESLVRLYQKANHAEKYARNGNQKEIWSWFYYGEKFENRVQEILNNDSVTEKKARSKVYKEVEQHLPGITRANLCQKTKKTRYIYTLFREIGTDKIKRIKSYSADSIARLNKTLIQSIVSGFLSS</sequence>
<dbReference type="Proteomes" id="UP000789375">
    <property type="component" value="Unassembled WGS sequence"/>
</dbReference>
<evidence type="ECO:0000256" key="1">
    <source>
        <dbReference type="SAM" id="MobiDB-lite"/>
    </source>
</evidence>
<gene>
    <name evidence="2" type="ORF">FMOSSE_LOCUS14402</name>
</gene>
<name>A0A9N9HXV0_FUNMO</name>
<feature type="non-terminal residue" evidence="2">
    <location>
        <position position="1"/>
    </location>
</feature>